<dbReference type="SMART" id="SM00408">
    <property type="entry name" value="IGc2"/>
    <property type="match status" value="1"/>
</dbReference>
<reference evidence="8 9" key="1">
    <citation type="submission" date="2024-04" db="EMBL/GenBank/DDBJ databases">
        <authorList>
            <person name="Waldvogel A.-M."/>
            <person name="Schoenle A."/>
        </authorList>
    </citation>
    <scope>NUCLEOTIDE SEQUENCE [LARGE SCALE GENOMIC DNA]</scope>
</reference>
<dbReference type="PANTHER" id="PTHR47633:SF15">
    <property type="entry name" value="IG-LIKE DOMAIN-CONTAINING PROTEIN"/>
    <property type="match status" value="1"/>
</dbReference>
<protein>
    <recommendedName>
        <fullName evidence="7">Ig-like domain-containing protein</fullName>
    </recommendedName>
</protein>
<dbReference type="GO" id="GO:0005524">
    <property type="term" value="F:ATP binding"/>
    <property type="evidence" value="ECO:0007669"/>
    <property type="project" value="UniProtKB-KW"/>
</dbReference>
<dbReference type="Gene3D" id="2.60.40.10">
    <property type="entry name" value="Immunoglobulins"/>
    <property type="match status" value="2"/>
</dbReference>
<evidence type="ECO:0000313" key="9">
    <source>
        <dbReference type="Proteomes" id="UP001497482"/>
    </source>
</evidence>
<organism evidence="8 9">
    <name type="scientific">Knipowitschia caucasica</name>
    <name type="common">Caucasian dwarf goby</name>
    <name type="synonym">Pomatoschistus caucasicus</name>
    <dbReference type="NCBI Taxonomy" id="637954"/>
    <lineage>
        <taxon>Eukaryota</taxon>
        <taxon>Metazoa</taxon>
        <taxon>Chordata</taxon>
        <taxon>Craniata</taxon>
        <taxon>Vertebrata</taxon>
        <taxon>Euteleostomi</taxon>
        <taxon>Actinopterygii</taxon>
        <taxon>Neopterygii</taxon>
        <taxon>Teleostei</taxon>
        <taxon>Neoteleostei</taxon>
        <taxon>Acanthomorphata</taxon>
        <taxon>Gobiaria</taxon>
        <taxon>Gobiiformes</taxon>
        <taxon>Gobioidei</taxon>
        <taxon>Gobiidae</taxon>
        <taxon>Gobiinae</taxon>
        <taxon>Knipowitschia</taxon>
    </lineage>
</organism>
<dbReference type="InterPro" id="IPR036179">
    <property type="entry name" value="Ig-like_dom_sf"/>
</dbReference>
<dbReference type="PROSITE" id="PS50835">
    <property type="entry name" value="IG_LIKE"/>
    <property type="match status" value="1"/>
</dbReference>
<evidence type="ECO:0000256" key="4">
    <source>
        <dbReference type="ARBA" id="ARBA00022840"/>
    </source>
</evidence>
<dbReference type="SUPFAM" id="SSF48726">
    <property type="entry name" value="Immunoglobulin"/>
    <property type="match status" value="2"/>
</dbReference>
<dbReference type="EMBL" id="OZ035837">
    <property type="protein sequence ID" value="CAL1581892.1"/>
    <property type="molecule type" value="Genomic_DNA"/>
</dbReference>
<feature type="region of interest" description="Disordered" evidence="6">
    <location>
        <begin position="158"/>
        <end position="177"/>
    </location>
</feature>
<feature type="compositionally biased region" description="Polar residues" evidence="6">
    <location>
        <begin position="1"/>
        <end position="13"/>
    </location>
</feature>
<dbReference type="InterPro" id="IPR013783">
    <property type="entry name" value="Ig-like_fold"/>
</dbReference>
<evidence type="ECO:0000256" key="2">
    <source>
        <dbReference type="ARBA" id="ARBA00022737"/>
    </source>
</evidence>
<name>A0AAV2K2F6_KNICA</name>
<keyword evidence="4" id="KW-0067">ATP-binding</keyword>
<dbReference type="InterPro" id="IPR013098">
    <property type="entry name" value="Ig_I-set"/>
</dbReference>
<evidence type="ECO:0000256" key="1">
    <source>
        <dbReference type="ARBA" id="ARBA00006692"/>
    </source>
</evidence>
<keyword evidence="5" id="KW-0393">Immunoglobulin domain</keyword>
<dbReference type="FunFam" id="2.60.40.10:FF:000145">
    <property type="entry name" value="Myosin light chain kinase, smooth muscle"/>
    <property type="match status" value="1"/>
</dbReference>
<gene>
    <name evidence="8" type="ORF">KC01_LOCUS12605</name>
</gene>
<sequence>MRLASASSAISTVTGGGSHGSQPPAFVLPPRNARVALGGDARLEGKVHGRPEPQVTWYKDGRPVVGGERCVTKQNGRGMFSLMVGGVTAEDLGCYTCQASNQAGSRQVTVEILLDEISNKKYGLPSSFKTGCRSAVQTVQSRASIWGESPPRFITKPSRVSAKPGQTAKFSAKTTGRPQPQLSWQRVRDLLECLNIDFT</sequence>
<dbReference type="InterPro" id="IPR007110">
    <property type="entry name" value="Ig-like_dom"/>
</dbReference>
<evidence type="ECO:0000256" key="3">
    <source>
        <dbReference type="ARBA" id="ARBA00022741"/>
    </source>
</evidence>
<dbReference type="Pfam" id="PF07679">
    <property type="entry name" value="I-set"/>
    <property type="match status" value="2"/>
</dbReference>
<feature type="domain" description="Ig-like" evidence="7">
    <location>
        <begin position="24"/>
        <end position="109"/>
    </location>
</feature>
<dbReference type="PANTHER" id="PTHR47633">
    <property type="entry name" value="IMMUNOGLOBULIN"/>
    <property type="match status" value="1"/>
</dbReference>
<dbReference type="AlphaFoldDB" id="A0AAV2K2F6"/>
<keyword evidence="2" id="KW-0677">Repeat</keyword>
<dbReference type="InterPro" id="IPR003599">
    <property type="entry name" value="Ig_sub"/>
</dbReference>
<accession>A0AAV2K2F6</accession>
<keyword evidence="9" id="KW-1185">Reference proteome</keyword>
<feature type="compositionally biased region" description="Polar residues" evidence="6">
    <location>
        <begin position="168"/>
        <end position="177"/>
    </location>
</feature>
<evidence type="ECO:0000256" key="5">
    <source>
        <dbReference type="ARBA" id="ARBA00023319"/>
    </source>
</evidence>
<evidence type="ECO:0000256" key="6">
    <source>
        <dbReference type="SAM" id="MobiDB-lite"/>
    </source>
</evidence>
<evidence type="ECO:0000313" key="8">
    <source>
        <dbReference type="EMBL" id="CAL1581892.1"/>
    </source>
</evidence>
<keyword evidence="3" id="KW-0547">Nucleotide-binding</keyword>
<feature type="region of interest" description="Disordered" evidence="6">
    <location>
        <begin position="1"/>
        <end position="25"/>
    </location>
</feature>
<proteinExistence type="inferred from homology"/>
<comment type="similarity">
    <text evidence="1">Belongs to the protein kinase superfamily. CAMK Ser/Thr protein kinase family.</text>
</comment>
<dbReference type="Proteomes" id="UP001497482">
    <property type="component" value="Chromosome 15"/>
</dbReference>
<dbReference type="InterPro" id="IPR003598">
    <property type="entry name" value="Ig_sub2"/>
</dbReference>
<evidence type="ECO:0000259" key="7">
    <source>
        <dbReference type="PROSITE" id="PS50835"/>
    </source>
</evidence>
<dbReference type="SMART" id="SM00409">
    <property type="entry name" value="IG"/>
    <property type="match status" value="1"/>
</dbReference>